<protein>
    <recommendedName>
        <fullName evidence="1">non-specific serine/threonine protein kinase</fullName>
        <ecNumber evidence="1">2.7.11.1</ecNumber>
    </recommendedName>
</protein>
<evidence type="ECO:0000313" key="11">
    <source>
        <dbReference type="Proteomes" id="UP000799428"/>
    </source>
</evidence>
<dbReference type="PROSITE" id="PS50011">
    <property type="entry name" value="PROTEIN_KINASE_DOM"/>
    <property type="match status" value="1"/>
</dbReference>
<evidence type="ECO:0000256" key="5">
    <source>
        <dbReference type="ARBA" id="ARBA00022777"/>
    </source>
</evidence>
<reference evidence="10" key="1">
    <citation type="journal article" date="2020" name="Stud. Mycol.">
        <title>101 Dothideomycetes genomes: a test case for predicting lifestyles and emergence of pathogens.</title>
        <authorList>
            <person name="Haridas S."/>
            <person name="Albert R."/>
            <person name="Binder M."/>
            <person name="Bloem J."/>
            <person name="Labutti K."/>
            <person name="Salamov A."/>
            <person name="Andreopoulos B."/>
            <person name="Baker S."/>
            <person name="Barry K."/>
            <person name="Bills G."/>
            <person name="Bluhm B."/>
            <person name="Cannon C."/>
            <person name="Castanera R."/>
            <person name="Culley D."/>
            <person name="Daum C."/>
            <person name="Ezra D."/>
            <person name="Gonzalez J."/>
            <person name="Henrissat B."/>
            <person name="Kuo A."/>
            <person name="Liang C."/>
            <person name="Lipzen A."/>
            <person name="Lutzoni F."/>
            <person name="Magnuson J."/>
            <person name="Mondo S."/>
            <person name="Nolan M."/>
            <person name="Ohm R."/>
            <person name="Pangilinan J."/>
            <person name="Park H.-J."/>
            <person name="Ramirez L."/>
            <person name="Alfaro M."/>
            <person name="Sun H."/>
            <person name="Tritt A."/>
            <person name="Yoshinaga Y."/>
            <person name="Zwiers L.-H."/>
            <person name="Turgeon B."/>
            <person name="Goodwin S."/>
            <person name="Spatafora J."/>
            <person name="Crous P."/>
            <person name="Grigoriev I."/>
        </authorList>
    </citation>
    <scope>NUCLEOTIDE SEQUENCE</scope>
    <source>
        <strain evidence="10">CBS 279.74</strain>
    </source>
</reference>
<evidence type="ECO:0000256" key="6">
    <source>
        <dbReference type="ARBA" id="ARBA00022840"/>
    </source>
</evidence>
<feature type="non-terminal residue" evidence="10">
    <location>
        <position position="298"/>
    </location>
</feature>
<evidence type="ECO:0000256" key="1">
    <source>
        <dbReference type="ARBA" id="ARBA00012513"/>
    </source>
</evidence>
<organism evidence="10 11">
    <name type="scientific">Pleomassaria siparia CBS 279.74</name>
    <dbReference type="NCBI Taxonomy" id="1314801"/>
    <lineage>
        <taxon>Eukaryota</taxon>
        <taxon>Fungi</taxon>
        <taxon>Dikarya</taxon>
        <taxon>Ascomycota</taxon>
        <taxon>Pezizomycotina</taxon>
        <taxon>Dothideomycetes</taxon>
        <taxon>Pleosporomycetidae</taxon>
        <taxon>Pleosporales</taxon>
        <taxon>Pleomassariaceae</taxon>
        <taxon>Pleomassaria</taxon>
    </lineage>
</organism>
<dbReference type="OrthoDB" id="310217at2759"/>
<proteinExistence type="predicted"/>
<evidence type="ECO:0000256" key="7">
    <source>
        <dbReference type="ARBA" id="ARBA00047899"/>
    </source>
</evidence>
<keyword evidence="4" id="KW-0547">Nucleotide-binding</keyword>
<evidence type="ECO:0000256" key="8">
    <source>
        <dbReference type="ARBA" id="ARBA00048679"/>
    </source>
</evidence>
<dbReference type="InterPro" id="IPR011009">
    <property type="entry name" value="Kinase-like_dom_sf"/>
</dbReference>
<keyword evidence="5 10" id="KW-0418">Kinase</keyword>
<sequence length="298" mass="33413">FDTGKVVDGRWEIVRNLASSQEISHGSMNGGINLVKDLNNGGALAIQKLLPPKWMKQCDSGVAKLEVGILGRLNHPNIVALKGFNLPEHLHDVPYMCMEYCDRGTLQHLLSFHNNEDLGIPEAFVWHVLESLTSAILQCHQGPKKSTEEPWDPIFHRDIILANVFMTSTRGENAYPVIKLGDFGCSIPQSDMTSGSVLEKDLPPEDGSWIAPEGPVPTKPADIFQIGLIAYCLLTGVEEPYYRNYGIGRSMIWYFHEETRWSNMYSKELLKIIVQCVVKIPDKRPSAAELLDMIRKAK</sequence>
<gene>
    <name evidence="10" type="ORF">K504DRAFT_351701</name>
</gene>
<evidence type="ECO:0000259" key="9">
    <source>
        <dbReference type="PROSITE" id="PS50011"/>
    </source>
</evidence>
<dbReference type="Pfam" id="PF00069">
    <property type="entry name" value="Pkinase"/>
    <property type="match status" value="1"/>
</dbReference>
<evidence type="ECO:0000256" key="2">
    <source>
        <dbReference type="ARBA" id="ARBA00022527"/>
    </source>
</evidence>
<dbReference type="InterPro" id="IPR050660">
    <property type="entry name" value="NEK_Ser/Thr_kinase"/>
</dbReference>
<feature type="non-terminal residue" evidence="10">
    <location>
        <position position="1"/>
    </location>
</feature>
<feature type="domain" description="Protein kinase" evidence="9">
    <location>
        <begin position="17"/>
        <end position="298"/>
    </location>
</feature>
<dbReference type="GO" id="GO:0005524">
    <property type="term" value="F:ATP binding"/>
    <property type="evidence" value="ECO:0007669"/>
    <property type="project" value="UniProtKB-KW"/>
</dbReference>
<dbReference type="SUPFAM" id="SSF56112">
    <property type="entry name" value="Protein kinase-like (PK-like)"/>
    <property type="match status" value="1"/>
</dbReference>
<dbReference type="AlphaFoldDB" id="A0A6G1KEQ1"/>
<comment type="catalytic activity">
    <reaction evidence="7">
        <text>L-threonyl-[protein] + ATP = O-phospho-L-threonyl-[protein] + ADP + H(+)</text>
        <dbReference type="Rhea" id="RHEA:46608"/>
        <dbReference type="Rhea" id="RHEA-COMP:11060"/>
        <dbReference type="Rhea" id="RHEA-COMP:11605"/>
        <dbReference type="ChEBI" id="CHEBI:15378"/>
        <dbReference type="ChEBI" id="CHEBI:30013"/>
        <dbReference type="ChEBI" id="CHEBI:30616"/>
        <dbReference type="ChEBI" id="CHEBI:61977"/>
        <dbReference type="ChEBI" id="CHEBI:456216"/>
        <dbReference type="EC" id="2.7.11.1"/>
    </reaction>
</comment>
<dbReference type="GO" id="GO:0004674">
    <property type="term" value="F:protein serine/threonine kinase activity"/>
    <property type="evidence" value="ECO:0007669"/>
    <property type="project" value="UniProtKB-KW"/>
</dbReference>
<dbReference type="PANTHER" id="PTHR43671:SF98">
    <property type="entry name" value="SERINE_THREONINE-PROTEIN KINASE NEK11"/>
    <property type="match status" value="1"/>
</dbReference>
<accession>A0A6G1KEQ1</accession>
<dbReference type="Gene3D" id="1.10.510.10">
    <property type="entry name" value="Transferase(Phosphotransferase) domain 1"/>
    <property type="match status" value="1"/>
</dbReference>
<evidence type="ECO:0000313" key="10">
    <source>
        <dbReference type="EMBL" id="KAF2710952.1"/>
    </source>
</evidence>
<dbReference type="Gene3D" id="3.30.200.20">
    <property type="entry name" value="Phosphorylase Kinase, domain 1"/>
    <property type="match status" value="1"/>
</dbReference>
<dbReference type="EMBL" id="MU005768">
    <property type="protein sequence ID" value="KAF2710952.1"/>
    <property type="molecule type" value="Genomic_DNA"/>
</dbReference>
<keyword evidence="11" id="KW-1185">Reference proteome</keyword>
<dbReference type="Proteomes" id="UP000799428">
    <property type="component" value="Unassembled WGS sequence"/>
</dbReference>
<keyword evidence="2" id="KW-0723">Serine/threonine-protein kinase</keyword>
<evidence type="ECO:0000256" key="4">
    <source>
        <dbReference type="ARBA" id="ARBA00022741"/>
    </source>
</evidence>
<dbReference type="PANTHER" id="PTHR43671">
    <property type="entry name" value="SERINE/THREONINE-PROTEIN KINASE NEK"/>
    <property type="match status" value="1"/>
</dbReference>
<dbReference type="CDD" id="cd00180">
    <property type="entry name" value="PKc"/>
    <property type="match status" value="1"/>
</dbReference>
<keyword evidence="6" id="KW-0067">ATP-binding</keyword>
<name>A0A6G1KEQ1_9PLEO</name>
<keyword evidence="3" id="KW-0808">Transferase</keyword>
<evidence type="ECO:0000256" key="3">
    <source>
        <dbReference type="ARBA" id="ARBA00022679"/>
    </source>
</evidence>
<dbReference type="InterPro" id="IPR000719">
    <property type="entry name" value="Prot_kinase_dom"/>
</dbReference>
<dbReference type="GO" id="GO:0005634">
    <property type="term" value="C:nucleus"/>
    <property type="evidence" value="ECO:0007669"/>
    <property type="project" value="TreeGrafter"/>
</dbReference>
<comment type="catalytic activity">
    <reaction evidence="8">
        <text>L-seryl-[protein] + ATP = O-phospho-L-seryl-[protein] + ADP + H(+)</text>
        <dbReference type="Rhea" id="RHEA:17989"/>
        <dbReference type="Rhea" id="RHEA-COMP:9863"/>
        <dbReference type="Rhea" id="RHEA-COMP:11604"/>
        <dbReference type="ChEBI" id="CHEBI:15378"/>
        <dbReference type="ChEBI" id="CHEBI:29999"/>
        <dbReference type="ChEBI" id="CHEBI:30616"/>
        <dbReference type="ChEBI" id="CHEBI:83421"/>
        <dbReference type="ChEBI" id="CHEBI:456216"/>
        <dbReference type="EC" id="2.7.11.1"/>
    </reaction>
</comment>
<dbReference type="EC" id="2.7.11.1" evidence="1"/>